<evidence type="ECO:0000313" key="2">
    <source>
        <dbReference type="EMBL" id="GMT12053.1"/>
    </source>
</evidence>
<accession>A0AAV5V0U6</accession>
<dbReference type="EMBL" id="BTSY01000001">
    <property type="protein sequence ID" value="GMT12053.1"/>
    <property type="molecule type" value="Genomic_DNA"/>
</dbReference>
<protein>
    <recommendedName>
        <fullName evidence="4">G protein-coupled receptor</fullName>
    </recommendedName>
</protein>
<keyword evidence="1" id="KW-0472">Membrane</keyword>
<dbReference type="PANTHER" id="PTHR22943:SF248">
    <property type="entry name" value="SEVEN TM RECEPTOR"/>
    <property type="match status" value="1"/>
</dbReference>
<dbReference type="PANTHER" id="PTHR22943">
    <property type="entry name" value="7-TRANSMEMBRANE DOMAIN RECEPTOR C.ELEGANS"/>
    <property type="match status" value="1"/>
</dbReference>
<gene>
    <name evidence="2" type="ORF">PFISCL1PPCAC_3350</name>
</gene>
<organism evidence="2 3">
    <name type="scientific">Pristionchus fissidentatus</name>
    <dbReference type="NCBI Taxonomy" id="1538716"/>
    <lineage>
        <taxon>Eukaryota</taxon>
        <taxon>Metazoa</taxon>
        <taxon>Ecdysozoa</taxon>
        <taxon>Nematoda</taxon>
        <taxon>Chromadorea</taxon>
        <taxon>Rhabditida</taxon>
        <taxon>Rhabditina</taxon>
        <taxon>Diplogasteromorpha</taxon>
        <taxon>Diplogasteroidea</taxon>
        <taxon>Neodiplogasteridae</taxon>
        <taxon>Pristionchus</taxon>
    </lineage>
</organism>
<feature type="non-terminal residue" evidence="2">
    <location>
        <position position="1"/>
    </location>
</feature>
<evidence type="ECO:0000313" key="3">
    <source>
        <dbReference type="Proteomes" id="UP001432322"/>
    </source>
</evidence>
<feature type="non-terminal residue" evidence="2">
    <location>
        <position position="79"/>
    </location>
</feature>
<feature type="transmembrane region" description="Helical" evidence="1">
    <location>
        <begin position="16"/>
        <end position="37"/>
    </location>
</feature>
<keyword evidence="1" id="KW-0812">Transmembrane</keyword>
<evidence type="ECO:0008006" key="4">
    <source>
        <dbReference type="Google" id="ProtNLM"/>
    </source>
</evidence>
<feature type="transmembrane region" description="Helical" evidence="1">
    <location>
        <begin position="58"/>
        <end position="78"/>
    </location>
</feature>
<comment type="caution">
    <text evidence="2">The sequence shown here is derived from an EMBL/GenBank/DDBJ whole genome shotgun (WGS) entry which is preliminary data.</text>
</comment>
<dbReference type="InterPro" id="IPR019428">
    <property type="entry name" value="7TM_GPCR_serpentine_rcpt_Str"/>
</dbReference>
<dbReference type="AlphaFoldDB" id="A0AAV5V0U6"/>
<evidence type="ECO:0000256" key="1">
    <source>
        <dbReference type="SAM" id="Phobius"/>
    </source>
</evidence>
<dbReference type="Proteomes" id="UP001432322">
    <property type="component" value="Unassembled WGS sequence"/>
</dbReference>
<reference evidence="2" key="1">
    <citation type="submission" date="2023-10" db="EMBL/GenBank/DDBJ databases">
        <title>Genome assembly of Pristionchus species.</title>
        <authorList>
            <person name="Yoshida K."/>
            <person name="Sommer R.J."/>
        </authorList>
    </citation>
    <scope>NUCLEOTIDE SEQUENCE</scope>
    <source>
        <strain evidence="2">RS5133</strain>
    </source>
</reference>
<name>A0AAV5V0U6_9BILA</name>
<keyword evidence="3" id="KW-1185">Reference proteome</keyword>
<proteinExistence type="predicted"/>
<sequence length="79" mass="8971">DAIDMAVYDVFPTYTISYALFGFSAYKIWSQIGSFGMTMSTKTERMQKRFFRMQITQILLPLLVMSIPIGVFLVSVSLG</sequence>
<keyword evidence="1" id="KW-1133">Transmembrane helix</keyword>
<dbReference type="Pfam" id="PF10326">
    <property type="entry name" value="7TM_GPCR_Str"/>
    <property type="match status" value="1"/>
</dbReference>